<comment type="caution">
    <text evidence="1">The sequence shown here is derived from an EMBL/GenBank/DDBJ whole genome shotgun (WGS) entry which is preliminary data.</text>
</comment>
<accession>A0ABQ9QG42</accession>
<sequence length="106" mass="11666">MDAGDDGLGDAGTKDDLEEAGFIDVSRKTVDFRLQDHRNTAGNWFKHGLFTLLKAGDLAPLPWLKHCRQEISARRPAFPLLPESIDEFLAAVGKELAEANDDLDGM</sequence>
<dbReference type="Proteomes" id="UP001227543">
    <property type="component" value="Unassembled WGS sequence"/>
</dbReference>
<keyword evidence="2" id="KW-1185">Reference proteome</keyword>
<name>A0ABQ9QG42_9PEZI</name>
<protein>
    <submittedName>
        <fullName evidence="1">Uncharacterized protein</fullName>
    </submittedName>
</protein>
<dbReference type="EMBL" id="MLFU01000454">
    <property type="protein sequence ID" value="KAK1452742.1"/>
    <property type="molecule type" value="Genomic_DNA"/>
</dbReference>
<reference evidence="1 2" key="1">
    <citation type="submission" date="2016-10" db="EMBL/GenBank/DDBJ databases">
        <title>The genome sequence of Colletotrichum fioriniae PJ7.</title>
        <authorList>
            <person name="Baroncelli R."/>
        </authorList>
    </citation>
    <scope>NUCLEOTIDE SEQUENCE [LARGE SCALE GENOMIC DNA]</scope>
    <source>
        <strain evidence="1 2">Tom-12</strain>
    </source>
</reference>
<organism evidence="1 2">
    <name type="scientific">Colletotrichum tamarilloi</name>
    <dbReference type="NCBI Taxonomy" id="1209934"/>
    <lineage>
        <taxon>Eukaryota</taxon>
        <taxon>Fungi</taxon>
        <taxon>Dikarya</taxon>
        <taxon>Ascomycota</taxon>
        <taxon>Pezizomycotina</taxon>
        <taxon>Sordariomycetes</taxon>
        <taxon>Hypocreomycetidae</taxon>
        <taxon>Glomerellales</taxon>
        <taxon>Glomerellaceae</taxon>
        <taxon>Colletotrichum</taxon>
        <taxon>Colletotrichum acutatum species complex</taxon>
    </lineage>
</organism>
<evidence type="ECO:0000313" key="1">
    <source>
        <dbReference type="EMBL" id="KAK1452742.1"/>
    </source>
</evidence>
<proteinExistence type="predicted"/>
<dbReference type="RefSeq" id="XP_060372171.1">
    <property type="nucleotide sequence ID" value="XM_060533251.1"/>
</dbReference>
<gene>
    <name evidence="1" type="ORF">CTAM01_17264</name>
</gene>
<evidence type="ECO:0000313" key="2">
    <source>
        <dbReference type="Proteomes" id="UP001227543"/>
    </source>
</evidence>
<dbReference type="GeneID" id="85417489"/>